<keyword evidence="3" id="KW-1015">Disulfide bond</keyword>
<evidence type="ECO:0000256" key="2">
    <source>
        <dbReference type="ARBA" id="ARBA00022737"/>
    </source>
</evidence>
<dbReference type="Pfam" id="PF05593">
    <property type="entry name" value="RHS_repeat"/>
    <property type="match status" value="3"/>
</dbReference>
<keyword evidence="1" id="KW-0732">Signal</keyword>
<dbReference type="PANTHER" id="PTHR32305:SF15">
    <property type="entry name" value="PROTEIN RHSA-RELATED"/>
    <property type="match status" value="1"/>
</dbReference>
<dbReference type="Pfam" id="PF25023">
    <property type="entry name" value="TEN_YD-shell"/>
    <property type="match status" value="1"/>
</dbReference>
<name>D8PDY9_9BACT</name>
<evidence type="ECO:0000313" key="6">
    <source>
        <dbReference type="EMBL" id="CBK41448.1"/>
    </source>
</evidence>
<dbReference type="InterPro" id="IPR022385">
    <property type="entry name" value="Rhs_assc_core"/>
</dbReference>
<dbReference type="InterPro" id="IPR001791">
    <property type="entry name" value="Laminin_G"/>
</dbReference>
<dbReference type="Gene3D" id="2.180.10.10">
    <property type="entry name" value="RHS repeat-associated core"/>
    <property type="match status" value="2"/>
</dbReference>
<dbReference type="PANTHER" id="PTHR32305">
    <property type="match status" value="1"/>
</dbReference>
<gene>
    <name evidence="6" type="ORF">NIDE1715</name>
</gene>
<dbReference type="InterPro" id="IPR054246">
    <property type="entry name" value="DUF6973"/>
</dbReference>
<dbReference type="AlphaFoldDB" id="D8PDY9"/>
<dbReference type="InterPro" id="IPR050708">
    <property type="entry name" value="T6SS_VgrG/RHS"/>
</dbReference>
<dbReference type="InterPro" id="IPR031325">
    <property type="entry name" value="RHS_repeat"/>
</dbReference>
<protein>
    <recommendedName>
        <fullName evidence="8">LamG-like jellyroll fold domain-containing protein</fullName>
    </recommendedName>
</protein>
<evidence type="ECO:0000313" key="7">
    <source>
        <dbReference type="Proteomes" id="UP000001660"/>
    </source>
</evidence>
<dbReference type="Pfam" id="PF13385">
    <property type="entry name" value="Laminin_G_3"/>
    <property type="match status" value="1"/>
</dbReference>
<feature type="domain" description="LamG-like jellyroll fold" evidence="5">
    <location>
        <begin position="58"/>
        <end position="211"/>
    </location>
</feature>
<feature type="domain" description="Laminin G" evidence="4">
    <location>
        <begin position="62"/>
        <end position="206"/>
    </location>
</feature>
<reference evidence="6 7" key="1">
    <citation type="journal article" date="2010" name="Proc. Natl. Acad. Sci. U.S.A.">
        <title>A Nitrospira metagenome illuminates the physiology and evolution of globally important nitrite-oxidizing bacteria.</title>
        <authorList>
            <person name="Lucker S."/>
            <person name="Wagner M."/>
            <person name="Maixner F."/>
            <person name="Pelletier E."/>
            <person name="Koch H."/>
            <person name="Vacherie B."/>
            <person name="Rattei T."/>
            <person name="Sinninghe Damste J."/>
            <person name="Spieck E."/>
            <person name="Le Paslier D."/>
            <person name="Daims H."/>
        </authorList>
    </citation>
    <scope>NUCLEOTIDE SEQUENCE [LARGE SCALE GENOMIC DNA]</scope>
</reference>
<dbReference type="STRING" id="330214.NIDE1715"/>
<evidence type="ECO:0008006" key="8">
    <source>
        <dbReference type="Google" id="ProtNLM"/>
    </source>
</evidence>
<dbReference type="Proteomes" id="UP000001660">
    <property type="component" value="Chromosome"/>
</dbReference>
<evidence type="ECO:0000256" key="1">
    <source>
        <dbReference type="ARBA" id="ARBA00022729"/>
    </source>
</evidence>
<dbReference type="PRINTS" id="PR00394">
    <property type="entry name" value="RHSPROTEIN"/>
</dbReference>
<dbReference type="InterPro" id="IPR013320">
    <property type="entry name" value="ConA-like_dom_sf"/>
</dbReference>
<accession>D8PDY9</accession>
<dbReference type="OrthoDB" id="9816400at2"/>
<dbReference type="eggNOG" id="COG3209">
    <property type="taxonomic scope" value="Bacteria"/>
</dbReference>
<proteinExistence type="predicted"/>
<evidence type="ECO:0000256" key="3">
    <source>
        <dbReference type="ARBA" id="ARBA00023157"/>
    </source>
</evidence>
<dbReference type="SMART" id="SM00560">
    <property type="entry name" value="LamGL"/>
    <property type="match status" value="1"/>
</dbReference>
<dbReference type="EMBL" id="FP929003">
    <property type="protein sequence ID" value="CBK41448.1"/>
    <property type="molecule type" value="Genomic_DNA"/>
</dbReference>
<organism evidence="6 7">
    <name type="scientific">Nitrospira defluvii</name>
    <dbReference type="NCBI Taxonomy" id="330214"/>
    <lineage>
        <taxon>Bacteria</taxon>
        <taxon>Pseudomonadati</taxon>
        <taxon>Nitrospirota</taxon>
        <taxon>Nitrospiria</taxon>
        <taxon>Nitrospirales</taxon>
        <taxon>Nitrospiraceae</taxon>
        <taxon>Nitrospira</taxon>
    </lineage>
</organism>
<evidence type="ECO:0000259" key="5">
    <source>
        <dbReference type="SMART" id="SM00560"/>
    </source>
</evidence>
<dbReference type="Pfam" id="PF22322">
    <property type="entry name" value="DUF6973"/>
    <property type="match status" value="1"/>
</dbReference>
<dbReference type="KEGG" id="nde:NIDE1715"/>
<dbReference type="NCBIfam" id="TIGR01643">
    <property type="entry name" value="YD_repeat_2x"/>
    <property type="match status" value="1"/>
</dbReference>
<keyword evidence="2" id="KW-0677">Repeat</keyword>
<dbReference type="SUPFAM" id="SSF49899">
    <property type="entry name" value="Concanavalin A-like lectins/glucanases"/>
    <property type="match status" value="1"/>
</dbReference>
<dbReference type="HOGENOM" id="CLU_341520_0_0_0"/>
<evidence type="ECO:0000259" key="4">
    <source>
        <dbReference type="SMART" id="SM00282"/>
    </source>
</evidence>
<dbReference type="SMART" id="SM00282">
    <property type="entry name" value="LamG"/>
    <property type="match status" value="1"/>
</dbReference>
<keyword evidence="7" id="KW-1185">Reference proteome</keyword>
<dbReference type="NCBIfam" id="TIGR03696">
    <property type="entry name" value="Rhs_assc_core"/>
    <property type="match status" value="1"/>
</dbReference>
<dbReference type="InterPro" id="IPR006558">
    <property type="entry name" value="LamG-like"/>
</dbReference>
<dbReference type="InterPro" id="IPR056823">
    <property type="entry name" value="TEN-like_YD-shell"/>
</dbReference>
<dbReference type="InterPro" id="IPR006530">
    <property type="entry name" value="YD"/>
</dbReference>
<sequence length="830" mass="89587">MPTLLAAWLGDGSAIDPVGGQHGPLQLGTAFDRGVRHQAFAFDGVDDYVLIPDSAVLDSLSTTATVDAWIKPEVPVGAEGWIFSRRDPFVSEGFSVALLQDGTLQLTVRTTTSPTVSGSTFRSTAPVITFGQWHHVAAAVDTVAGTAQLWVNGQPLTLTTVFGPVTLSGTLSNVNQQYLGRRQDPNTAGGGGHFKGEIDEVRLYGRTLTLAEVQSRAQNQPVAAYAYDALSRRTSVTLSNGTQSTYSYDPASQVTTILHQLTATSTPINQAEYVYNPVGNRTALTDRRGAQTFGYDQLDRLTSASHPLLLDPQAFAYDAVGNRTTNGSVTNAGNQLTADSNFAYQYDENGNLTRKTLLATGNYTQYSYDAENRLVKVDEFAAGNPSAITISTYRYDGLGRRIEKVANGQTTRYVYDGEDILLEYNGSNVLQATYTHGPGIDEPVSRTPMVPGLGSGQVVVLASTPDGLRGPVVDDGIKVNGQLSVGFVFVSGMPAPAIGQPIDSTGLEQPVAPIDVTAAVATGTLAVDLIDTGGIGGNAPLYLVTRDQSTNQVLESRLLFPARATFASTTPLGTPLVVASTTVPTTTPVANGTLFYHQDGLGSVTELTDSSGSVTKAYAYDAYGNILESPGTVNQPYTYTGRELDQETGLYYYRARYYDPATGRFLRKDPWRFVNGTNLYVYTRNNPTNFADPLGLWRNPSDIYDEAMRRAKNSPFPGPHNGLQDAYRHCLGSCMLTRENSEFEARILGWINEKRGDWAHNQEEGERDMDDANNKCGRGFGKTANSTEDCEQSCGNAARNGTLQTYQQGSTPGYWDSLSSWVQSLPSWLP</sequence>